<comment type="caution">
    <text evidence="1">The sequence shown here is derived from an EMBL/GenBank/DDBJ whole genome shotgun (WGS) entry which is preliminary data.</text>
</comment>
<dbReference type="Proteomes" id="UP001519460">
    <property type="component" value="Unassembled WGS sequence"/>
</dbReference>
<name>A0ABD0JJ51_9CAEN</name>
<dbReference type="EMBL" id="JACVVK020000419">
    <property type="protein sequence ID" value="KAK7474987.1"/>
    <property type="molecule type" value="Genomic_DNA"/>
</dbReference>
<keyword evidence="2" id="KW-1185">Reference proteome</keyword>
<dbReference type="AlphaFoldDB" id="A0ABD0JJ51"/>
<protein>
    <submittedName>
        <fullName evidence="1">Uncharacterized protein</fullName>
    </submittedName>
</protein>
<reference evidence="1 2" key="1">
    <citation type="journal article" date="2023" name="Sci. Data">
        <title>Genome assembly of the Korean intertidal mud-creeper Batillaria attramentaria.</title>
        <authorList>
            <person name="Patra A.K."/>
            <person name="Ho P.T."/>
            <person name="Jun S."/>
            <person name="Lee S.J."/>
            <person name="Kim Y."/>
            <person name="Won Y.J."/>
        </authorList>
    </citation>
    <scope>NUCLEOTIDE SEQUENCE [LARGE SCALE GENOMIC DNA]</scope>
    <source>
        <strain evidence="1">Wonlab-2016</strain>
    </source>
</reference>
<evidence type="ECO:0000313" key="2">
    <source>
        <dbReference type="Proteomes" id="UP001519460"/>
    </source>
</evidence>
<sequence length="135" mass="14587">MVKRVDWLAGRRTDGSGWGRKAGEFTRGSNSVCRLVGVRSLDGTAGVDTPHHPASISSTACYHRQSIVPFNANVNVVPEILPHYRDSVELPCLTLHPPKGQARPRGNLMLCELSFECFLDGWHCGGRCVGGTGDG</sequence>
<organism evidence="1 2">
    <name type="scientific">Batillaria attramentaria</name>
    <dbReference type="NCBI Taxonomy" id="370345"/>
    <lineage>
        <taxon>Eukaryota</taxon>
        <taxon>Metazoa</taxon>
        <taxon>Spiralia</taxon>
        <taxon>Lophotrochozoa</taxon>
        <taxon>Mollusca</taxon>
        <taxon>Gastropoda</taxon>
        <taxon>Caenogastropoda</taxon>
        <taxon>Sorbeoconcha</taxon>
        <taxon>Cerithioidea</taxon>
        <taxon>Batillariidae</taxon>
        <taxon>Batillaria</taxon>
    </lineage>
</organism>
<evidence type="ECO:0000313" key="1">
    <source>
        <dbReference type="EMBL" id="KAK7474987.1"/>
    </source>
</evidence>
<feature type="non-terminal residue" evidence="1">
    <location>
        <position position="135"/>
    </location>
</feature>
<accession>A0ABD0JJ51</accession>
<gene>
    <name evidence="1" type="ORF">BaRGS_00033798</name>
</gene>
<proteinExistence type="predicted"/>